<evidence type="ECO:0000256" key="1">
    <source>
        <dbReference type="SAM" id="SignalP"/>
    </source>
</evidence>
<dbReference type="Proteomes" id="UP000193006">
    <property type="component" value="Chromosome"/>
</dbReference>
<protein>
    <recommendedName>
        <fullName evidence="4">DUF2680 domain-containing protein</fullName>
    </recommendedName>
</protein>
<dbReference type="STRING" id="199441.BkAM31D_21740"/>
<feature type="chain" id="PRO_5010998634" description="DUF2680 domain-containing protein" evidence="1">
    <location>
        <begin position="26"/>
        <end position="106"/>
    </location>
</feature>
<organism evidence="2 3">
    <name type="scientific">Halalkalibacter krulwichiae</name>
    <dbReference type="NCBI Taxonomy" id="199441"/>
    <lineage>
        <taxon>Bacteria</taxon>
        <taxon>Bacillati</taxon>
        <taxon>Bacillota</taxon>
        <taxon>Bacilli</taxon>
        <taxon>Bacillales</taxon>
        <taxon>Bacillaceae</taxon>
        <taxon>Halalkalibacter</taxon>
    </lineage>
</organism>
<dbReference type="InterPro" id="IPR024485">
    <property type="entry name" value="DUF2680"/>
</dbReference>
<name>A0A1X9MFN6_9BACI</name>
<evidence type="ECO:0000313" key="2">
    <source>
        <dbReference type="EMBL" id="ARK32265.1"/>
    </source>
</evidence>
<dbReference type="EMBL" id="CP020814">
    <property type="protein sequence ID" value="ARK32265.1"/>
    <property type="molecule type" value="Genomic_DNA"/>
</dbReference>
<gene>
    <name evidence="2" type="ORF">BkAM31D_21740</name>
</gene>
<accession>A0A1X9MFN6</accession>
<proteinExistence type="predicted"/>
<keyword evidence="1" id="KW-0732">Signal</keyword>
<keyword evidence="3" id="KW-1185">Reference proteome</keyword>
<sequence length="106" mass="12045" precursor="true">MRKKLSGLLAAVVIALVFLPGGVGAEGKPEAEVTLTEEQKTEMAALQTQMLEQKKVILNKYVEYGVFTEEKAQKIIAHMDKHYKKLEENGFIPTWDRKHGKHHNEE</sequence>
<evidence type="ECO:0008006" key="4">
    <source>
        <dbReference type="Google" id="ProtNLM"/>
    </source>
</evidence>
<dbReference type="AlphaFoldDB" id="A0A1X9MFN6"/>
<evidence type="ECO:0000313" key="3">
    <source>
        <dbReference type="Proteomes" id="UP000193006"/>
    </source>
</evidence>
<dbReference type="KEGG" id="bkw:BkAM31D_21740"/>
<reference evidence="2 3" key="1">
    <citation type="submission" date="2017-04" db="EMBL/GenBank/DDBJ databases">
        <title>Bacillus krulwichiae AM31D Genome sequencing and assembly.</title>
        <authorList>
            <person name="Krulwich T.A."/>
            <person name="Anastor L."/>
            <person name="Ehrlich R."/>
            <person name="Ehrlich G.D."/>
            <person name="Janto B."/>
        </authorList>
    </citation>
    <scope>NUCLEOTIDE SEQUENCE [LARGE SCALE GENOMIC DNA]</scope>
    <source>
        <strain evidence="2 3">AM31D</strain>
    </source>
</reference>
<dbReference type="RefSeq" id="WP_066156961.1">
    <property type="nucleotide sequence ID" value="NZ_CP020814.1"/>
</dbReference>
<dbReference type="Pfam" id="PF10925">
    <property type="entry name" value="DUF2680"/>
    <property type="match status" value="1"/>
</dbReference>
<feature type="signal peptide" evidence="1">
    <location>
        <begin position="1"/>
        <end position="25"/>
    </location>
</feature>